<dbReference type="GO" id="GO:0016887">
    <property type="term" value="F:ATP hydrolysis activity"/>
    <property type="evidence" value="ECO:0007669"/>
    <property type="project" value="InterPro"/>
</dbReference>
<evidence type="ECO:0000256" key="2">
    <source>
        <dbReference type="SAM" id="MobiDB-lite"/>
    </source>
</evidence>
<dbReference type="CDD" id="cd01131">
    <property type="entry name" value="PilT"/>
    <property type="match status" value="1"/>
</dbReference>
<dbReference type="SUPFAM" id="SSF52540">
    <property type="entry name" value="P-loop containing nucleoside triphosphate hydrolases"/>
    <property type="match status" value="1"/>
</dbReference>
<dbReference type="NCBIfam" id="TIGR01420">
    <property type="entry name" value="pilT_fam"/>
    <property type="match status" value="1"/>
</dbReference>
<dbReference type="Gene3D" id="3.30.450.90">
    <property type="match status" value="1"/>
</dbReference>
<dbReference type="GO" id="GO:0005524">
    <property type="term" value="F:ATP binding"/>
    <property type="evidence" value="ECO:0007669"/>
    <property type="project" value="InterPro"/>
</dbReference>
<dbReference type="Proteomes" id="UP000179037">
    <property type="component" value="Unassembled WGS sequence"/>
</dbReference>
<evidence type="ECO:0000313" key="4">
    <source>
        <dbReference type="EMBL" id="OGI49691.1"/>
    </source>
</evidence>
<dbReference type="InterPro" id="IPR027417">
    <property type="entry name" value="P-loop_NTPase"/>
</dbReference>
<comment type="similarity">
    <text evidence="1">Belongs to the GSP E family.</text>
</comment>
<dbReference type="InterPro" id="IPR006321">
    <property type="entry name" value="PilT/PilU"/>
</dbReference>
<name>A0A1F6TX72_9PROT</name>
<comment type="caution">
    <text evidence="4">The sequence shown here is derived from an EMBL/GenBank/DDBJ whole genome shotgun (WGS) entry which is preliminary data.</text>
</comment>
<dbReference type="AlphaFoldDB" id="A0A1F6TX72"/>
<dbReference type="PANTHER" id="PTHR30486:SF12">
    <property type="entry name" value="TYPE IV PILUS ATPASE PILU"/>
    <property type="match status" value="1"/>
</dbReference>
<gene>
    <name evidence="4" type="ORF">A3A87_05270</name>
</gene>
<feature type="domain" description="Bacterial type II secretion system protein E" evidence="3">
    <location>
        <begin position="224"/>
        <end position="238"/>
    </location>
</feature>
<evidence type="ECO:0000259" key="3">
    <source>
        <dbReference type="PROSITE" id="PS00662"/>
    </source>
</evidence>
<accession>A0A1F6TX72</accession>
<dbReference type="InterPro" id="IPR050921">
    <property type="entry name" value="T4SS_GSP_E_ATPase"/>
</dbReference>
<dbReference type="Pfam" id="PF00437">
    <property type="entry name" value="T2SSE"/>
    <property type="match status" value="1"/>
</dbReference>
<evidence type="ECO:0000256" key="1">
    <source>
        <dbReference type="ARBA" id="ARBA00006611"/>
    </source>
</evidence>
<proteinExistence type="inferred from homology"/>
<sequence length="386" mass="42197">MSESTSPNIGANPAESAGATASISSTTDPLKLLSQVLAHAVRVNASDIHLRTRNHPILRVDGNLRALREIPPLPPEFMERLARTMMSARLLAIFEKSHQVDLSIGFKDIGRVRANIFYQRGSIGMVLRVISTNIPTPEELFLPEIVSAFTKLERGLILLAGATGCGKSTTLASLIDSINLSRSEHIITIEDPVEFLFSEKRSIITQREVGIDTNTFAEAMRAALREDPDVILLGEMRDPETIETAMTAAETGHLVFSTVHSPAAAETISRIVTSFPPEAQVGIRAKLAQNLRGVVSQRLLPRKNNQGRIVACEVLTVSALAREYILDPLKIKELVDLIRKGTMAEGMLSFDSSLLNLVKQGHIDEETALFYATSPTDLKLKLEGFA</sequence>
<evidence type="ECO:0000313" key="5">
    <source>
        <dbReference type="Proteomes" id="UP000179037"/>
    </source>
</evidence>
<dbReference type="Gene3D" id="3.40.50.300">
    <property type="entry name" value="P-loop containing nucleotide triphosphate hydrolases"/>
    <property type="match status" value="1"/>
</dbReference>
<dbReference type="PANTHER" id="PTHR30486">
    <property type="entry name" value="TWITCHING MOTILITY PROTEIN PILT"/>
    <property type="match status" value="1"/>
</dbReference>
<dbReference type="InterPro" id="IPR001482">
    <property type="entry name" value="T2SS/T4SS_dom"/>
</dbReference>
<protein>
    <recommendedName>
        <fullName evidence="3">Bacterial type II secretion system protein E domain-containing protein</fullName>
    </recommendedName>
</protein>
<dbReference type="STRING" id="1817768.A3A87_05270"/>
<organism evidence="4 5">
    <name type="scientific">Candidatus Muproteobacteria bacterium RIFCSPLOWO2_01_FULL_60_18</name>
    <dbReference type="NCBI Taxonomy" id="1817768"/>
    <lineage>
        <taxon>Bacteria</taxon>
        <taxon>Pseudomonadati</taxon>
        <taxon>Pseudomonadota</taxon>
        <taxon>Candidatus Muproteobacteria</taxon>
    </lineage>
</organism>
<dbReference type="PROSITE" id="PS00662">
    <property type="entry name" value="T2SP_E"/>
    <property type="match status" value="1"/>
</dbReference>
<feature type="region of interest" description="Disordered" evidence="2">
    <location>
        <begin position="1"/>
        <end position="21"/>
    </location>
</feature>
<dbReference type="EMBL" id="MFTC01000091">
    <property type="protein sequence ID" value="OGI49691.1"/>
    <property type="molecule type" value="Genomic_DNA"/>
</dbReference>
<reference evidence="4 5" key="1">
    <citation type="journal article" date="2016" name="Nat. Commun.">
        <title>Thousands of microbial genomes shed light on interconnected biogeochemical processes in an aquifer system.</title>
        <authorList>
            <person name="Anantharaman K."/>
            <person name="Brown C.T."/>
            <person name="Hug L.A."/>
            <person name="Sharon I."/>
            <person name="Castelle C.J."/>
            <person name="Probst A.J."/>
            <person name="Thomas B.C."/>
            <person name="Singh A."/>
            <person name="Wilkins M.J."/>
            <person name="Karaoz U."/>
            <person name="Brodie E.L."/>
            <person name="Williams K.H."/>
            <person name="Hubbard S.S."/>
            <person name="Banfield J.F."/>
        </authorList>
    </citation>
    <scope>NUCLEOTIDE SEQUENCE [LARGE SCALE GENOMIC DNA]</scope>
</reference>